<dbReference type="Proteomes" id="UP000054516">
    <property type="component" value="Unassembled WGS sequence"/>
</dbReference>
<dbReference type="OMA" id="ICEYDSK"/>
<evidence type="ECO:0000313" key="2">
    <source>
        <dbReference type="Proteomes" id="UP000054516"/>
    </source>
</evidence>
<keyword evidence="2" id="KW-1185">Reference proteome</keyword>
<protein>
    <submittedName>
        <fullName evidence="1">Uncharacterized protein</fullName>
    </submittedName>
</protein>
<organism evidence="1">
    <name type="scientific">Rosellinia necatrix</name>
    <name type="common">White root-rot fungus</name>
    <dbReference type="NCBI Taxonomy" id="77044"/>
    <lineage>
        <taxon>Eukaryota</taxon>
        <taxon>Fungi</taxon>
        <taxon>Dikarya</taxon>
        <taxon>Ascomycota</taxon>
        <taxon>Pezizomycotina</taxon>
        <taxon>Sordariomycetes</taxon>
        <taxon>Xylariomycetidae</taxon>
        <taxon>Xylariales</taxon>
        <taxon>Xylariaceae</taxon>
        <taxon>Rosellinia</taxon>
    </lineage>
</organism>
<proteinExistence type="predicted"/>
<gene>
    <name evidence="1" type="ORF">SAMD00023353_6200310</name>
</gene>
<evidence type="ECO:0000313" key="1">
    <source>
        <dbReference type="EMBL" id="GAP91452.1"/>
    </source>
</evidence>
<reference evidence="1" key="1">
    <citation type="submission" date="2016-03" db="EMBL/GenBank/DDBJ databases">
        <title>Draft genome sequence of Rosellinia necatrix.</title>
        <authorList>
            <person name="Kanematsu S."/>
        </authorList>
    </citation>
    <scope>NUCLEOTIDE SEQUENCE [LARGE SCALE GENOMIC DNA]</scope>
    <source>
        <strain evidence="1">W97</strain>
    </source>
</reference>
<dbReference type="EMBL" id="DF977507">
    <property type="protein sequence ID" value="GAP91452.1"/>
    <property type="molecule type" value="Genomic_DNA"/>
</dbReference>
<name>A0A1W2TSE4_ROSNE</name>
<dbReference type="AlphaFoldDB" id="A0A1W2TSE4"/>
<sequence>MAFNQPQKWSPEPYQEIIDIFLLDSTMLWPYPEPSQTYRAAPREESLAHFNQKYAHKALNASNRLTMDEIELVRRHLSDLFYEAAALCLRFQPPFSHGWTRRRLMPEPEVSLRISELDLWNKQTAVYFIGDSHCSGYDNGYTDGRLGAYIYREWHRVHDGRPNLQRYNFFAKALHVTKSLESFDVAAVIDTHRRLCNSMSARLNEEVIFRYHFLVREMKRKYYPQADIAKTWREHGFTMGHLFRAVLLVADENVFPETCPVQPESELNDDSTLKEIAAWLERLMPECRVLMVRTGDDAHLSRPVSFASLVDPSNSDQGDGSGQVDMVRVTVPVAIRFLHELQVQEEAAYLDLRRVADRMTEERESACREWVDSVMRHAEDVGMDGNEYTWKAVRRMWAARDGETFSAVQGDETRLFPLYSWTSIW</sequence>
<dbReference type="OrthoDB" id="5235440at2759"/>
<accession>A0A1W2TSE4</accession>